<dbReference type="GO" id="GO:0031267">
    <property type="term" value="F:small GTPase binding"/>
    <property type="evidence" value="ECO:0007669"/>
    <property type="project" value="TreeGrafter"/>
</dbReference>
<feature type="region of interest" description="Disordered" evidence="5">
    <location>
        <begin position="1"/>
        <end position="59"/>
    </location>
</feature>
<keyword evidence="3 4" id="KW-0175">Coiled coil</keyword>
<evidence type="ECO:0008006" key="8">
    <source>
        <dbReference type="Google" id="ProtNLM"/>
    </source>
</evidence>
<proteinExistence type="predicted"/>
<feature type="coiled-coil region" evidence="4">
    <location>
        <begin position="247"/>
        <end position="347"/>
    </location>
</feature>
<evidence type="ECO:0000256" key="4">
    <source>
        <dbReference type="SAM" id="Coils"/>
    </source>
</evidence>
<evidence type="ECO:0000256" key="1">
    <source>
        <dbReference type="ARBA" id="ARBA00004555"/>
    </source>
</evidence>
<evidence type="ECO:0000256" key="2">
    <source>
        <dbReference type="ARBA" id="ARBA00023034"/>
    </source>
</evidence>
<feature type="compositionally biased region" description="Acidic residues" evidence="5">
    <location>
        <begin position="17"/>
        <end position="27"/>
    </location>
</feature>
<dbReference type="Proteomes" id="UP001160483">
    <property type="component" value="Unassembled WGS sequence"/>
</dbReference>
<evidence type="ECO:0000256" key="3">
    <source>
        <dbReference type="ARBA" id="ARBA00023054"/>
    </source>
</evidence>
<evidence type="ECO:0000313" key="7">
    <source>
        <dbReference type="Proteomes" id="UP001160483"/>
    </source>
</evidence>
<dbReference type="GO" id="GO:0007030">
    <property type="term" value="P:Golgi organization"/>
    <property type="evidence" value="ECO:0007669"/>
    <property type="project" value="TreeGrafter"/>
</dbReference>
<protein>
    <recommendedName>
        <fullName evidence="8">GRIP domain-containing protein</fullName>
    </recommendedName>
</protein>
<dbReference type="PANTHER" id="PTHR18921">
    <property type="entry name" value="MYOSIN HEAVY CHAIN - RELATED"/>
    <property type="match status" value="1"/>
</dbReference>
<dbReference type="GO" id="GO:0005794">
    <property type="term" value="C:Golgi apparatus"/>
    <property type="evidence" value="ECO:0007669"/>
    <property type="project" value="UniProtKB-SubCell"/>
</dbReference>
<dbReference type="AlphaFoldDB" id="A0AAU9L3H3"/>
<dbReference type="PANTHER" id="PTHR18921:SF2">
    <property type="entry name" value="THYROID RECEPTOR-INTERACTING PROTEIN 11"/>
    <property type="match status" value="1"/>
</dbReference>
<gene>
    <name evidence="6" type="ORF">PBS003_LOCUS5929</name>
</gene>
<keyword evidence="2" id="KW-0333">Golgi apparatus</keyword>
<sequence length="452" mass="51457">MWSRLTEGLADIVAPEEGIEEEEESDTDQLWNRFTAVVAPPPPPSPLPSYSDRTRATGKNEDTQELYICDLERALVQCKKQNETLENQVREFENQNRQVQKYRKEQAVESTQQTAHLERLRDNTINLHANDGDRVGVKSTQFEQEKFQRSQAQVKALKTQCQAYKDELILLRDTTKKLQTANETLQDEKRKMCSRLAEYEQEYEELLAELKMIKAVNEEEKTKLMVKNDAHRSSIDSQRLYDLEAQLKASEADKVIAQQDVERLEHDLDVLGDVLHQFQVDSKAQKEHVATVEAELERVKKELETRQPRLEPHEGPMNDLERVMGQLAKKTQECDQLREALESTATQYNSERDVIDKRLAAQLVVAYVDSNKKGEVLELMARIMGFTEDQKRRVGVGYPIEGNGGGGLFSSIIGLVSPGEGENTPVDPSTIEGKNFADILSEFLLEEASKGH</sequence>
<feature type="coiled-coil region" evidence="4">
    <location>
        <begin position="71"/>
        <end position="105"/>
    </location>
</feature>
<organism evidence="6 7">
    <name type="scientific">Peronospora belbahrii</name>
    <dbReference type="NCBI Taxonomy" id="622444"/>
    <lineage>
        <taxon>Eukaryota</taxon>
        <taxon>Sar</taxon>
        <taxon>Stramenopiles</taxon>
        <taxon>Oomycota</taxon>
        <taxon>Peronosporomycetes</taxon>
        <taxon>Peronosporales</taxon>
        <taxon>Peronosporaceae</taxon>
        <taxon>Peronospora</taxon>
    </lineage>
</organism>
<dbReference type="GO" id="GO:0006888">
    <property type="term" value="P:endoplasmic reticulum to Golgi vesicle-mediated transport"/>
    <property type="evidence" value="ECO:0007669"/>
    <property type="project" value="TreeGrafter"/>
</dbReference>
<comment type="caution">
    <text evidence="6">The sequence shown here is derived from an EMBL/GenBank/DDBJ whole genome shotgun (WGS) entry which is preliminary data.</text>
</comment>
<evidence type="ECO:0000313" key="6">
    <source>
        <dbReference type="EMBL" id="CAH0479280.1"/>
    </source>
</evidence>
<dbReference type="EMBL" id="CAKKTJ010000298">
    <property type="protein sequence ID" value="CAH0479280.1"/>
    <property type="molecule type" value="Genomic_DNA"/>
</dbReference>
<evidence type="ECO:0000256" key="5">
    <source>
        <dbReference type="SAM" id="MobiDB-lite"/>
    </source>
</evidence>
<feature type="coiled-coil region" evidence="4">
    <location>
        <begin position="147"/>
        <end position="223"/>
    </location>
</feature>
<accession>A0AAU9L3H3</accession>
<dbReference type="SUPFAM" id="SSF57997">
    <property type="entry name" value="Tropomyosin"/>
    <property type="match status" value="1"/>
</dbReference>
<comment type="subcellular location">
    <subcellularLocation>
        <location evidence="1">Golgi apparatus</location>
    </subcellularLocation>
</comment>
<reference evidence="6" key="1">
    <citation type="submission" date="2021-11" db="EMBL/GenBank/DDBJ databases">
        <authorList>
            <person name="Islam A."/>
            <person name="Islam S."/>
            <person name="Flora M.S."/>
            <person name="Rahman M."/>
            <person name="Ziaur R.M."/>
            <person name="Epstein J.H."/>
            <person name="Hassan M."/>
            <person name="Klassen M."/>
            <person name="Woodard K."/>
            <person name="Webb A."/>
            <person name="Webby R.J."/>
            <person name="El Zowalaty M.E."/>
        </authorList>
    </citation>
    <scope>NUCLEOTIDE SEQUENCE</scope>
    <source>
        <strain evidence="6">Pbs3</strain>
    </source>
</reference>
<name>A0AAU9L3H3_9STRA</name>